<dbReference type="AlphaFoldDB" id="A0A1M6P062"/>
<reference evidence="2 3" key="1">
    <citation type="submission" date="2016-11" db="EMBL/GenBank/DDBJ databases">
        <authorList>
            <person name="Jaros S."/>
            <person name="Januszkiewicz K."/>
            <person name="Wedrychowicz H."/>
        </authorList>
    </citation>
    <scope>NUCLEOTIDE SEQUENCE [LARGE SCALE GENOMIC DNA]</scope>
    <source>
        <strain evidence="2 3">DSM 21864</strain>
    </source>
</reference>
<dbReference type="STRING" id="1121298.SAMN05444401_0381"/>
<dbReference type="CDD" id="cd04301">
    <property type="entry name" value="NAT_SF"/>
    <property type="match status" value="1"/>
</dbReference>
<dbReference type="RefSeq" id="WP_083600041.1">
    <property type="nucleotide sequence ID" value="NZ_FQZO01000013.1"/>
</dbReference>
<proteinExistence type="predicted"/>
<sequence length="320" mass="36425">MIIYKVGIYAIFIKVYTSSKGGVSMPIQFRNYTKQPGITEDYHKVRDFFIRLGYAEFTYTRWDWMATHGYLDKSAVGKIGIWEDDKQIVGVATYDCQLGDAFCLTLPEYSYLKKDMLLYAKDNLSKDEKFGVVISDTDLKFQDIAANLGFIATCQKESDAIFYLDKTSTEYSLPDGFHITTMKETFDPYQYLRVLWKGFNHELDGEGDFQFSNEKELACKEEMIRPNVDLNLKVAAVAPDGNFAAYCGMWYDPEAGYAVIEPVATDPQYRKMGLGKAVVLEGIRRVGELGAKTALVGSSQQFYYSIGLRPFSTSTIWREK</sequence>
<keyword evidence="3" id="KW-1185">Reference proteome</keyword>
<dbReference type="InterPro" id="IPR016181">
    <property type="entry name" value="Acyl_CoA_acyltransferase"/>
</dbReference>
<dbReference type="SUPFAM" id="SSF55729">
    <property type="entry name" value="Acyl-CoA N-acyltransferases (Nat)"/>
    <property type="match status" value="1"/>
</dbReference>
<feature type="domain" description="N-acetyltransferase" evidence="1">
    <location>
        <begin position="177"/>
        <end position="320"/>
    </location>
</feature>
<gene>
    <name evidence="2" type="ORF">SAMN05444401_0381</name>
</gene>
<evidence type="ECO:0000313" key="2">
    <source>
        <dbReference type="EMBL" id="SHK01311.1"/>
    </source>
</evidence>
<organism evidence="2 3">
    <name type="scientific">Clostridium amylolyticum</name>
    <dbReference type="NCBI Taxonomy" id="1121298"/>
    <lineage>
        <taxon>Bacteria</taxon>
        <taxon>Bacillati</taxon>
        <taxon>Bacillota</taxon>
        <taxon>Clostridia</taxon>
        <taxon>Eubacteriales</taxon>
        <taxon>Clostridiaceae</taxon>
        <taxon>Clostridium</taxon>
    </lineage>
</organism>
<dbReference type="Proteomes" id="UP000184080">
    <property type="component" value="Unassembled WGS sequence"/>
</dbReference>
<dbReference type="PROSITE" id="PS51186">
    <property type="entry name" value="GNAT"/>
    <property type="match status" value="1"/>
</dbReference>
<dbReference type="Gene3D" id="3.40.630.30">
    <property type="match status" value="1"/>
</dbReference>
<dbReference type="EMBL" id="FQZO01000013">
    <property type="protein sequence ID" value="SHK01311.1"/>
    <property type="molecule type" value="Genomic_DNA"/>
</dbReference>
<dbReference type="InterPro" id="IPR000182">
    <property type="entry name" value="GNAT_dom"/>
</dbReference>
<accession>A0A1M6P062</accession>
<name>A0A1M6P062_9CLOT</name>
<dbReference type="Pfam" id="PF00583">
    <property type="entry name" value="Acetyltransf_1"/>
    <property type="match status" value="1"/>
</dbReference>
<evidence type="ECO:0000313" key="3">
    <source>
        <dbReference type="Proteomes" id="UP000184080"/>
    </source>
</evidence>
<evidence type="ECO:0000259" key="1">
    <source>
        <dbReference type="PROSITE" id="PS51186"/>
    </source>
</evidence>
<dbReference type="OrthoDB" id="62792at2"/>
<keyword evidence="2" id="KW-0808">Transferase</keyword>
<protein>
    <submittedName>
        <fullName evidence="2">Acetyltransferase (GNAT) family protein</fullName>
    </submittedName>
</protein>
<dbReference type="GO" id="GO:0016747">
    <property type="term" value="F:acyltransferase activity, transferring groups other than amino-acyl groups"/>
    <property type="evidence" value="ECO:0007669"/>
    <property type="project" value="InterPro"/>
</dbReference>